<name>A0A4P7LSV8_9BURK</name>
<feature type="domain" description="Ketoreductase" evidence="3">
    <location>
        <begin position="7"/>
        <end position="186"/>
    </location>
</feature>
<keyword evidence="2" id="KW-0560">Oxidoreductase</keyword>
<dbReference type="PRINTS" id="PR00080">
    <property type="entry name" value="SDRFAMILY"/>
</dbReference>
<evidence type="ECO:0000259" key="3">
    <source>
        <dbReference type="SMART" id="SM00822"/>
    </source>
</evidence>
<protein>
    <submittedName>
        <fullName evidence="4">SDR family oxidoreductase</fullName>
    </submittedName>
</protein>
<reference evidence="4 5" key="1">
    <citation type="submission" date="2019-03" db="EMBL/GenBank/DDBJ databases">
        <title>Efficiently degradation of phenoxyalkanoic acid herbicides by Cupriavidus oxalaticus strain X32.</title>
        <authorList>
            <person name="Sheng X."/>
        </authorList>
    </citation>
    <scope>NUCLEOTIDE SEQUENCE [LARGE SCALE GENOMIC DNA]</scope>
    <source>
        <strain evidence="4 5">X32</strain>
        <plasmid evidence="4 5">unnamed1</plasmid>
    </source>
</reference>
<dbReference type="InterPro" id="IPR057326">
    <property type="entry name" value="KR_dom"/>
</dbReference>
<dbReference type="EMBL" id="CP038636">
    <property type="protein sequence ID" value="QBY55581.1"/>
    <property type="molecule type" value="Genomic_DNA"/>
</dbReference>
<gene>
    <name evidence="4" type="ORF">E0W60_31760</name>
</gene>
<dbReference type="InterPro" id="IPR002347">
    <property type="entry name" value="SDR_fam"/>
</dbReference>
<dbReference type="RefSeq" id="WP_135706820.1">
    <property type="nucleotide sequence ID" value="NZ_CP038636.1"/>
</dbReference>
<dbReference type="Gene3D" id="3.40.50.720">
    <property type="entry name" value="NAD(P)-binding Rossmann-like Domain"/>
    <property type="match status" value="1"/>
</dbReference>
<dbReference type="OrthoDB" id="9809287at2"/>
<accession>A0A4P7LSV8</accession>
<dbReference type="GO" id="GO:0006633">
    <property type="term" value="P:fatty acid biosynthetic process"/>
    <property type="evidence" value="ECO:0007669"/>
    <property type="project" value="TreeGrafter"/>
</dbReference>
<evidence type="ECO:0000313" key="4">
    <source>
        <dbReference type="EMBL" id="QBY55581.1"/>
    </source>
</evidence>
<organism evidence="4 5">
    <name type="scientific">Cupriavidus oxalaticus</name>
    <dbReference type="NCBI Taxonomy" id="96344"/>
    <lineage>
        <taxon>Bacteria</taxon>
        <taxon>Pseudomonadati</taxon>
        <taxon>Pseudomonadota</taxon>
        <taxon>Betaproteobacteria</taxon>
        <taxon>Burkholderiales</taxon>
        <taxon>Burkholderiaceae</taxon>
        <taxon>Cupriavidus</taxon>
    </lineage>
</organism>
<comment type="similarity">
    <text evidence="1">Belongs to the short-chain dehydrogenases/reductases (SDR) family.</text>
</comment>
<dbReference type="AlphaFoldDB" id="A0A4P7LSV8"/>
<proteinExistence type="inferred from homology"/>
<dbReference type="KEGG" id="cox:E0W60_31760"/>
<dbReference type="GO" id="GO:0016616">
    <property type="term" value="F:oxidoreductase activity, acting on the CH-OH group of donors, NAD or NADP as acceptor"/>
    <property type="evidence" value="ECO:0007669"/>
    <property type="project" value="TreeGrafter"/>
</dbReference>
<sequence length="245" mass="25765">MSDFASRTLLLTGANGGIGREVARLFHAGGANLVLTDLDADSLAGFAQTLGDPDRIATLHMDAASPDDSARAVATAVERFGGIDFLVPSAGLYQAQPVASMTDDQWRQTLGINLDGVFYLVRRAMTALREDSAIVNLTSVAAHRGAYSNAHYAASKGALLSLTRSLARELGPRTRVNAVSPGIIETPMTTELVRTRGAESVEQTPLRRLGHPREVASAIAFLCSGAASFITGEVLHVNGGLYMAG</sequence>
<dbReference type="FunFam" id="3.40.50.720:FF:000084">
    <property type="entry name" value="Short-chain dehydrogenase reductase"/>
    <property type="match status" value="1"/>
</dbReference>
<dbReference type="STRING" id="1349762.GCA_001592245_04932"/>
<dbReference type="GO" id="GO:0048038">
    <property type="term" value="F:quinone binding"/>
    <property type="evidence" value="ECO:0007669"/>
    <property type="project" value="TreeGrafter"/>
</dbReference>
<keyword evidence="4" id="KW-0614">Plasmid</keyword>
<dbReference type="Proteomes" id="UP000295294">
    <property type="component" value="Plasmid unnamed1"/>
</dbReference>
<geneLocation type="plasmid" evidence="4">
    <name>unnamed1</name>
</geneLocation>
<dbReference type="InterPro" id="IPR036291">
    <property type="entry name" value="NAD(P)-bd_dom_sf"/>
</dbReference>
<dbReference type="NCBIfam" id="NF005559">
    <property type="entry name" value="PRK07231.1"/>
    <property type="match status" value="1"/>
</dbReference>
<dbReference type="Pfam" id="PF13561">
    <property type="entry name" value="adh_short_C2"/>
    <property type="match status" value="1"/>
</dbReference>
<dbReference type="PROSITE" id="PS00061">
    <property type="entry name" value="ADH_SHORT"/>
    <property type="match status" value="1"/>
</dbReference>
<evidence type="ECO:0000256" key="1">
    <source>
        <dbReference type="ARBA" id="ARBA00006484"/>
    </source>
</evidence>
<dbReference type="PANTHER" id="PTHR42760">
    <property type="entry name" value="SHORT-CHAIN DEHYDROGENASES/REDUCTASES FAMILY MEMBER"/>
    <property type="match status" value="1"/>
</dbReference>
<dbReference type="PANTHER" id="PTHR42760:SF133">
    <property type="entry name" value="3-OXOACYL-[ACYL-CARRIER-PROTEIN] REDUCTASE"/>
    <property type="match status" value="1"/>
</dbReference>
<dbReference type="SMART" id="SM00822">
    <property type="entry name" value="PKS_KR"/>
    <property type="match status" value="1"/>
</dbReference>
<evidence type="ECO:0000313" key="5">
    <source>
        <dbReference type="Proteomes" id="UP000295294"/>
    </source>
</evidence>
<dbReference type="SUPFAM" id="SSF51735">
    <property type="entry name" value="NAD(P)-binding Rossmann-fold domains"/>
    <property type="match status" value="1"/>
</dbReference>
<evidence type="ECO:0000256" key="2">
    <source>
        <dbReference type="ARBA" id="ARBA00023002"/>
    </source>
</evidence>
<dbReference type="PRINTS" id="PR00081">
    <property type="entry name" value="GDHRDH"/>
</dbReference>
<dbReference type="InterPro" id="IPR020904">
    <property type="entry name" value="Sc_DH/Rdtase_CS"/>
</dbReference>